<dbReference type="Pfam" id="PF05065">
    <property type="entry name" value="Phage_capsid"/>
    <property type="match status" value="1"/>
</dbReference>
<accession>A0ABZ0V608</accession>
<evidence type="ECO:0000256" key="1">
    <source>
        <dbReference type="ARBA" id="ARBA00004328"/>
    </source>
</evidence>
<dbReference type="SUPFAM" id="SSF56563">
    <property type="entry name" value="Major capsid protein gp5"/>
    <property type="match status" value="1"/>
</dbReference>
<dbReference type="Gene3D" id="3.30.2320.10">
    <property type="entry name" value="hypothetical protein PF0899 domain"/>
    <property type="match status" value="1"/>
</dbReference>
<dbReference type="InterPro" id="IPR054612">
    <property type="entry name" value="Phage_capsid-like_C"/>
</dbReference>
<comment type="subcellular location">
    <subcellularLocation>
        <location evidence="1">Virion</location>
    </subcellularLocation>
</comment>
<gene>
    <name evidence="3" type="ORF">T9R20_09915</name>
</gene>
<dbReference type="RefSeq" id="WP_322409153.1">
    <property type="nucleotide sequence ID" value="NZ_CP139779.1"/>
</dbReference>
<feature type="domain" description="Phage capsid-like C-terminal" evidence="2">
    <location>
        <begin position="152"/>
        <end position="386"/>
    </location>
</feature>
<dbReference type="EMBL" id="CP139779">
    <property type="protein sequence ID" value="WQB69027.1"/>
    <property type="molecule type" value="Genomic_DNA"/>
</dbReference>
<name>A0ABZ0V608_9MICO</name>
<dbReference type="InterPro" id="IPR024455">
    <property type="entry name" value="Phage_capsid"/>
</dbReference>
<dbReference type="NCBIfam" id="TIGR01554">
    <property type="entry name" value="major_cap_HK97"/>
    <property type="match status" value="1"/>
</dbReference>
<keyword evidence="4" id="KW-1185">Reference proteome</keyword>
<sequence>MTIKEQIKAELDKAQAIAAAADAAKRDLNPDEIQRVEGHLRTVKVLQGQLAESESPNARALADFLAGGRPPANEGSASKSPVGSKAAMAAAWAKDAAEAVQKAMGRGADGSKALVSGTVDVPSIVGHVAEIVGRPVSVLDLIKKPSSPARGDGNAFSYLRQTARTNNATAVPDGGAKPTSVYSFTDVESKFSVYAALSESLPLRYLSDFNGLVDILKSQLAAGVLEAIEADILAGPGTGDRFTGVLNTSGIQTQAAVTGDILTTLSNARYKALTAFQTPTAWVLNPADAQKLELLRESGTTGAFMFRNGLADAEKFLGDYPIVQTVLMPAGTALLGDWDQVELLVREGNHIDVDTAGTLFTTNSFVARAEGRFGLKVGRPLAFVRVTLPA</sequence>
<evidence type="ECO:0000313" key="3">
    <source>
        <dbReference type="EMBL" id="WQB69027.1"/>
    </source>
</evidence>
<evidence type="ECO:0000259" key="2">
    <source>
        <dbReference type="Pfam" id="PF05065"/>
    </source>
</evidence>
<organism evidence="3 4">
    <name type="scientific">Microbacterium invictum</name>
    <dbReference type="NCBI Taxonomy" id="515415"/>
    <lineage>
        <taxon>Bacteria</taxon>
        <taxon>Bacillati</taxon>
        <taxon>Actinomycetota</taxon>
        <taxon>Actinomycetes</taxon>
        <taxon>Micrococcales</taxon>
        <taxon>Microbacteriaceae</taxon>
        <taxon>Microbacterium</taxon>
    </lineage>
</organism>
<proteinExistence type="predicted"/>
<dbReference type="Gene3D" id="3.30.2400.10">
    <property type="entry name" value="Major capsid protein gp5"/>
    <property type="match status" value="1"/>
</dbReference>
<reference evidence="3 4" key="1">
    <citation type="submission" date="2023-06" db="EMBL/GenBank/DDBJ databases">
        <title>Rock-solubilizing bacteria, Microbacterium invictum, promotes re-establishment of vegetation in rocky wasteland by accelerating rock bio-weathering and reshaping soil bacterial community.</title>
        <authorList>
            <person name="Liu C."/>
        </authorList>
    </citation>
    <scope>NUCLEOTIDE SEQUENCE [LARGE SCALE GENOMIC DNA]</scope>
    <source>
        <strain evidence="3 4">X-18</strain>
    </source>
</reference>
<dbReference type="Proteomes" id="UP001324533">
    <property type="component" value="Chromosome"/>
</dbReference>
<protein>
    <submittedName>
        <fullName evidence="3">Phage major capsid protein</fullName>
    </submittedName>
</protein>
<evidence type="ECO:0000313" key="4">
    <source>
        <dbReference type="Proteomes" id="UP001324533"/>
    </source>
</evidence>